<evidence type="ECO:0000256" key="1">
    <source>
        <dbReference type="SAM" id="SignalP"/>
    </source>
</evidence>
<gene>
    <name evidence="2" type="ORF">SDJN03_01215</name>
</gene>
<sequence length="179" mass="19584">MVDFKKMAVTKDSILVSLLMLLCLSHSSANRVLKDNDSENESINNSVSFGQEYELHNFIHAELNNIVPEGSIPKFRSYRDCCNHGNHGGGYVCPPNHACGRNSGCRPYYSCSPCQWWRYPVLPPPCGCAVGKSYSMVQESIQTSEADLDGNVPAVEPANHNIKFSGGANQNMKSNGGLV</sequence>
<dbReference type="EMBL" id="JAGKQH010000001">
    <property type="protein sequence ID" value="KAG6607873.1"/>
    <property type="molecule type" value="Genomic_DNA"/>
</dbReference>
<dbReference type="Proteomes" id="UP000685013">
    <property type="component" value="Chromosome 1"/>
</dbReference>
<evidence type="ECO:0000313" key="2">
    <source>
        <dbReference type="EMBL" id="KAG6607873.1"/>
    </source>
</evidence>
<organism evidence="2 3">
    <name type="scientific">Cucurbita argyrosperma subsp. sororia</name>
    <dbReference type="NCBI Taxonomy" id="37648"/>
    <lineage>
        <taxon>Eukaryota</taxon>
        <taxon>Viridiplantae</taxon>
        <taxon>Streptophyta</taxon>
        <taxon>Embryophyta</taxon>
        <taxon>Tracheophyta</taxon>
        <taxon>Spermatophyta</taxon>
        <taxon>Magnoliopsida</taxon>
        <taxon>eudicotyledons</taxon>
        <taxon>Gunneridae</taxon>
        <taxon>Pentapetalae</taxon>
        <taxon>rosids</taxon>
        <taxon>fabids</taxon>
        <taxon>Cucurbitales</taxon>
        <taxon>Cucurbitaceae</taxon>
        <taxon>Cucurbiteae</taxon>
        <taxon>Cucurbita</taxon>
    </lineage>
</organism>
<keyword evidence="1" id="KW-0732">Signal</keyword>
<feature type="signal peptide" evidence="1">
    <location>
        <begin position="1"/>
        <end position="29"/>
    </location>
</feature>
<reference evidence="2 3" key="1">
    <citation type="journal article" date="2021" name="Hortic Res">
        <title>The domestication of Cucurbita argyrosperma as revealed by the genome of its wild relative.</title>
        <authorList>
            <person name="Barrera-Redondo J."/>
            <person name="Sanchez-de la Vega G."/>
            <person name="Aguirre-Liguori J.A."/>
            <person name="Castellanos-Morales G."/>
            <person name="Gutierrez-Guerrero Y.T."/>
            <person name="Aguirre-Dugua X."/>
            <person name="Aguirre-Planter E."/>
            <person name="Tenaillon M.I."/>
            <person name="Lira-Saade R."/>
            <person name="Eguiarte L.E."/>
        </authorList>
    </citation>
    <scope>NUCLEOTIDE SEQUENCE [LARGE SCALE GENOMIC DNA]</scope>
    <source>
        <strain evidence="2">JBR-2021</strain>
    </source>
</reference>
<comment type="caution">
    <text evidence="2">The sequence shown here is derived from an EMBL/GenBank/DDBJ whole genome shotgun (WGS) entry which is preliminary data.</text>
</comment>
<name>A0AAV6P963_9ROSI</name>
<feature type="chain" id="PRO_5043641629" evidence="1">
    <location>
        <begin position="30"/>
        <end position="179"/>
    </location>
</feature>
<proteinExistence type="predicted"/>
<dbReference type="AlphaFoldDB" id="A0AAV6P963"/>
<accession>A0AAV6P963</accession>
<protein>
    <submittedName>
        <fullName evidence="2">Uncharacterized protein</fullName>
    </submittedName>
</protein>
<feature type="non-terminal residue" evidence="2">
    <location>
        <position position="1"/>
    </location>
</feature>
<keyword evidence="3" id="KW-1185">Reference proteome</keyword>
<evidence type="ECO:0000313" key="3">
    <source>
        <dbReference type="Proteomes" id="UP000685013"/>
    </source>
</evidence>